<protein>
    <submittedName>
        <fullName evidence="1">Uncharacterized protein</fullName>
    </submittedName>
</protein>
<reference evidence="1 2" key="1">
    <citation type="submission" date="2019-10" db="EMBL/GenBank/DDBJ databases">
        <authorList>
            <person name="Dong K."/>
        </authorList>
    </citation>
    <scope>NUCLEOTIDE SEQUENCE [LARGE SCALE GENOMIC DNA]</scope>
    <source>
        <strain evidence="2">dk4302</strain>
    </source>
</reference>
<dbReference type="KEGG" id="sphe:GFH32_08940"/>
<dbReference type="RefSeq" id="WP_153511310.1">
    <property type="nucleotide sequence ID" value="NZ_CP045652.1"/>
</dbReference>
<organism evidence="1 2">
    <name type="scientific">Sphingobacterium zhuxiongii</name>
    <dbReference type="NCBI Taxonomy" id="2662364"/>
    <lineage>
        <taxon>Bacteria</taxon>
        <taxon>Pseudomonadati</taxon>
        <taxon>Bacteroidota</taxon>
        <taxon>Sphingobacteriia</taxon>
        <taxon>Sphingobacteriales</taxon>
        <taxon>Sphingobacteriaceae</taxon>
        <taxon>Sphingobacterium</taxon>
    </lineage>
</organism>
<proteinExistence type="predicted"/>
<name>A0A5Q0Q927_9SPHI</name>
<dbReference type="AlphaFoldDB" id="A0A5Q0Q927"/>
<dbReference type="Proteomes" id="UP000326921">
    <property type="component" value="Chromosome"/>
</dbReference>
<gene>
    <name evidence="1" type="ORF">GFH32_08940</name>
</gene>
<evidence type="ECO:0000313" key="1">
    <source>
        <dbReference type="EMBL" id="QGA26445.1"/>
    </source>
</evidence>
<keyword evidence="2" id="KW-1185">Reference proteome</keyword>
<accession>A0A5Q0Q927</accession>
<evidence type="ECO:0000313" key="2">
    <source>
        <dbReference type="Proteomes" id="UP000326921"/>
    </source>
</evidence>
<sequence>MDFQEKLREFFLNQFKDGMDQSKFFIAFEPIGCMIDELDPADPQSKTKANEQLSILAERLPAIQESMSFGTSRFTDLLETLVYGSAFREDLFEESEKGDYKKIFNRAKAEALAKLEQGKRASVVTATGSYFLVTGQPEAWYNKNAAIWTSKSFSQKFTEQSASEEKPMRLDLQWKRIDQSRITSPLQNKFEGLIKHRLVSDKPIVKEFQVKFPLQRSNSNFQQMKLQHVRSNRINMPVEPTQRMDLKLQHLPPILSKRIELIHMLKKDDLLVQQPSQADGFELSFDYCLVNLQRDWFDRSLLHYAKLWYAKALEKDFFSNGMKDNTNRGELKCITTAMILVKNLKIVAKWSQQDKVNAGDSISLGFFNVADSEINSKNELINPGIQALGWICEVFPALPIVSDPKLT</sequence>
<dbReference type="EMBL" id="CP045652">
    <property type="protein sequence ID" value="QGA26445.1"/>
    <property type="molecule type" value="Genomic_DNA"/>
</dbReference>